<evidence type="ECO:0008006" key="4">
    <source>
        <dbReference type="Google" id="ProtNLM"/>
    </source>
</evidence>
<dbReference type="OrthoDB" id="3358956at2759"/>
<evidence type="ECO:0000313" key="2">
    <source>
        <dbReference type="EMBL" id="TCD70518.1"/>
    </source>
</evidence>
<dbReference type="STRING" id="92696.A0A4R0S0J7"/>
<accession>A0A4R0S0J7</accession>
<keyword evidence="3" id="KW-1185">Reference proteome</keyword>
<dbReference type="EMBL" id="RWJN01000019">
    <property type="protein sequence ID" value="TCD70518.1"/>
    <property type="molecule type" value="Genomic_DNA"/>
</dbReference>
<name>A0A4R0S0J7_9APHY</name>
<feature type="compositionally biased region" description="Acidic residues" evidence="1">
    <location>
        <begin position="296"/>
        <end position="307"/>
    </location>
</feature>
<feature type="compositionally biased region" description="Acidic residues" evidence="1">
    <location>
        <begin position="366"/>
        <end position="382"/>
    </location>
</feature>
<feature type="region of interest" description="Disordered" evidence="1">
    <location>
        <begin position="215"/>
        <end position="451"/>
    </location>
</feature>
<comment type="caution">
    <text evidence="2">The sequence shown here is derived from an EMBL/GenBank/DDBJ whole genome shotgun (WGS) entry which is preliminary data.</text>
</comment>
<feature type="compositionally biased region" description="Polar residues" evidence="1">
    <location>
        <begin position="221"/>
        <end position="238"/>
    </location>
</feature>
<dbReference type="Proteomes" id="UP000292702">
    <property type="component" value="Unassembled WGS sequence"/>
</dbReference>
<evidence type="ECO:0000313" key="3">
    <source>
        <dbReference type="Proteomes" id="UP000292702"/>
    </source>
</evidence>
<reference evidence="2 3" key="1">
    <citation type="submission" date="2018-11" db="EMBL/GenBank/DDBJ databases">
        <title>Genome assembly of Steccherinum ochraceum LE-BIN_3174, the white-rot fungus of the Steccherinaceae family (The Residual Polyporoid clade, Polyporales, Basidiomycota).</title>
        <authorList>
            <person name="Fedorova T.V."/>
            <person name="Glazunova O.A."/>
            <person name="Landesman E.O."/>
            <person name="Moiseenko K.V."/>
            <person name="Psurtseva N.V."/>
            <person name="Savinova O.S."/>
            <person name="Shakhova N.V."/>
            <person name="Tyazhelova T.V."/>
            <person name="Vasina D.V."/>
        </authorList>
    </citation>
    <scope>NUCLEOTIDE SEQUENCE [LARGE SCALE GENOMIC DNA]</scope>
    <source>
        <strain evidence="2 3">LE-BIN_3174</strain>
    </source>
</reference>
<organism evidence="2 3">
    <name type="scientific">Steccherinum ochraceum</name>
    <dbReference type="NCBI Taxonomy" id="92696"/>
    <lineage>
        <taxon>Eukaryota</taxon>
        <taxon>Fungi</taxon>
        <taxon>Dikarya</taxon>
        <taxon>Basidiomycota</taxon>
        <taxon>Agaricomycotina</taxon>
        <taxon>Agaricomycetes</taxon>
        <taxon>Polyporales</taxon>
        <taxon>Steccherinaceae</taxon>
        <taxon>Steccherinum</taxon>
    </lineage>
</organism>
<gene>
    <name evidence="2" type="ORF">EIP91_002863</name>
</gene>
<dbReference type="AlphaFoldDB" id="A0A4R0S0J7"/>
<evidence type="ECO:0000256" key="1">
    <source>
        <dbReference type="SAM" id="MobiDB-lite"/>
    </source>
</evidence>
<proteinExistence type="predicted"/>
<protein>
    <recommendedName>
        <fullName evidence="4">Origin recognition complex subunit 6</fullName>
    </recommendedName>
</protein>
<feature type="compositionally biased region" description="Polar residues" evidence="1">
    <location>
        <begin position="257"/>
        <end position="269"/>
    </location>
</feature>
<sequence>MSRVETAALKRLCSKPETLAQAQTLLNQARLKTASGSGYDLGQGASGLYAICAYLASQLLGNDDVKKGVAQNASCLAPKVFDTTLSTVRAALFPNQKRGPLKASGSQAKNKATYVELVKRFGWSRPEFVIECLEETEEVLSESKELKGKLAPPNTAVTIVVLCWVTQILGLKKARPVALQEEFGITKDDFMQVYEALESTCDVMKKELKEKVADLKKQNKAQKSVTSLDASPSKSTHQLEPAPRNAVVASPPKALAKSQSRTLPRSPSKSAMKASSVEATPSKTPTHKRKVAFNAEVEDDDAMDGSELDSPTRKKRKVSGSSVAASSPFPTPAKRLPALDLTPGIRTTASSSRVMLEDIPESHDETTEDAVSEEQEPEEEAEESRMPVDVPLNPVTPAPMTPRRPRKSATLSQPPTTPSDYYATPSRTIKKPARSQSRPPAEEEDEEAGLPRRYRPVLLGYKQWYASDPRLERELKLAEAAKKNRVEKFGHPFEHLRAAAIEAGVA</sequence>